<dbReference type="AlphaFoldDB" id="A0A7W5XNZ7"/>
<evidence type="ECO:0000313" key="1">
    <source>
        <dbReference type="EMBL" id="MBB3667312.1"/>
    </source>
</evidence>
<dbReference type="Proteomes" id="UP000547528">
    <property type="component" value="Unassembled WGS sequence"/>
</dbReference>
<evidence type="ECO:0000313" key="2">
    <source>
        <dbReference type="Proteomes" id="UP000547528"/>
    </source>
</evidence>
<protein>
    <submittedName>
        <fullName evidence="1">Uncharacterized protein</fullName>
    </submittedName>
</protein>
<sequence>MEDGTAAEVMTEPLPFALMDTLPRLSRQRAIVALDAAMAGRYGYGRRVTRDDLETVSEWLWSRRAVRAWDWAATFADPLSESPGESRSRVLIHQLGFAAPKLQTPIRLPDGSTARLDFDWEADRVAGEFDGRIKFDQAAGLSGTTESGVYWNQIQREEKVRDTGRSIARWNWGDLAEPRRLELKLLREGVSRR</sequence>
<dbReference type="EMBL" id="JACIBT010000001">
    <property type="protein sequence ID" value="MBB3667312.1"/>
    <property type="molecule type" value="Genomic_DNA"/>
</dbReference>
<name>A0A7W5XNZ7_9MICC</name>
<gene>
    <name evidence="1" type="ORF">FHX47_000905</name>
</gene>
<proteinExistence type="predicted"/>
<dbReference type="RefSeq" id="WP_183357645.1">
    <property type="nucleotide sequence ID" value="NZ_JACIBT010000001.1"/>
</dbReference>
<reference evidence="1 2" key="1">
    <citation type="submission" date="2020-08" db="EMBL/GenBank/DDBJ databases">
        <title>Sequencing the genomes of 1000 actinobacteria strains.</title>
        <authorList>
            <person name="Klenk H.-P."/>
        </authorList>
    </citation>
    <scope>NUCLEOTIDE SEQUENCE [LARGE SCALE GENOMIC DNA]</scope>
    <source>
        <strain evidence="1 2">DSM 28238</strain>
    </source>
</reference>
<comment type="caution">
    <text evidence="1">The sequence shown here is derived from an EMBL/GenBank/DDBJ whole genome shotgun (WGS) entry which is preliminary data.</text>
</comment>
<accession>A0A7W5XNZ7</accession>
<keyword evidence="2" id="KW-1185">Reference proteome</keyword>
<organism evidence="1 2">
    <name type="scientific">Garicola koreensis</name>
    <dbReference type="NCBI Taxonomy" id="1262554"/>
    <lineage>
        <taxon>Bacteria</taxon>
        <taxon>Bacillati</taxon>
        <taxon>Actinomycetota</taxon>
        <taxon>Actinomycetes</taxon>
        <taxon>Micrococcales</taxon>
        <taxon>Micrococcaceae</taxon>
        <taxon>Garicola</taxon>
    </lineage>
</organism>